<dbReference type="GO" id="GO:0005770">
    <property type="term" value="C:late endosome"/>
    <property type="evidence" value="ECO:0007669"/>
    <property type="project" value="TreeGrafter"/>
</dbReference>
<reference evidence="4 5" key="1">
    <citation type="journal article" date="2018" name="Front. Microbiol.">
        <title>Genomic and genetic insights into a cosmopolitan fungus, Paecilomyces variotii (Eurotiales).</title>
        <authorList>
            <person name="Urquhart A.S."/>
            <person name="Mondo S.J."/>
            <person name="Makela M.R."/>
            <person name="Hane J.K."/>
            <person name="Wiebenga A."/>
            <person name="He G."/>
            <person name="Mihaltcheva S."/>
            <person name="Pangilinan J."/>
            <person name="Lipzen A."/>
            <person name="Barry K."/>
            <person name="de Vries R.P."/>
            <person name="Grigoriev I.V."/>
            <person name="Idnurm A."/>
        </authorList>
    </citation>
    <scope>NUCLEOTIDE SEQUENCE [LARGE SCALE GENOMIC DNA]</scope>
    <source>
        <strain evidence="4 5">CBS 101075</strain>
    </source>
</reference>
<dbReference type="EMBL" id="RCNU01000011">
    <property type="protein sequence ID" value="RWQ92954.1"/>
    <property type="molecule type" value="Genomic_DNA"/>
</dbReference>
<dbReference type="GO" id="GO:0005829">
    <property type="term" value="C:cytosol"/>
    <property type="evidence" value="ECO:0007669"/>
    <property type="project" value="GOC"/>
</dbReference>
<dbReference type="GO" id="GO:0042147">
    <property type="term" value="P:retrograde transport, endosome to Golgi"/>
    <property type="evidence" value="ECO:0007669"/>
    <property type="project" value="TreeGrafter"/>
</dbReference>
<dbReference type="GO" id="GO:0008380">
    <property type="term" value="P:RNA splicing"/>
    <property type="evidence" value="ECO:0007669"/>
    <property type="project" value="InterPro"/>
</dbReference>
<evidence type="ECO:0000313" key="5">
    <source>
        <dbReference type="Proteomes" id="UP000283841"/>
    </source>
</evidence>
<name>A0A443HMB7_BYSSP</name>
<dbReference type="InterPro" id="IPR013957">
    <property type="entry name" value="SNRNP27"/>
</dbReference>
<dbReference type="Gene3D" id="3.30.9.10">
    <property type="entry name" value="D-Amino Acid Oxidase, subunit A, domain 2"/>
    <property type="match status" value="1"/>
</dbReference>
<evidence type="ECO:0000259" key="2">
    <source>
        <dbReference type="Pfam" id="PF01266"/>
    </source>
</evidence>
<dbReference type="InterPro" id="IPR006076">
    <property type="entry name" value="FAD-dep_OxRdtase"/>
</dbReference>
<dbReference type="RefSeq" id="XP_028482599.1">
    <property type="nucleotide sequence ID" value="XM_028628119.1"/>
</dbReference>
<dbReference type="Proteomes" id="UP000283841">
    <property type="component" value="Unassembled WGS sequence"/>
</dbReference>
<organism evidence="4 5">
    <name type="scientific">Byssochlamys spectabilis</name>
    <name type="common">Paecilomyces variotii</name>
    <dbReference type="NCBI Taxonomy" id="264951"/>
    <lineage>
        <taxon>Eukaryota</taxon>
        <taxon>Fungi</taxon>
        <taxon>Dikarya</taxon>
        <taxon>Ascomycota</taxon>
        <taxon>Pezizomycotina</taxon>
        <taxon>Eurotiomycetes</taxon>
        <taxon>Eurotiomycetidae</taxon>
        <taxon>Eurotiales</taxon>
        <taxon>Thermoascaceae</taxon>
        <taxon>Paecilomyces</taxon>
    </lineage>
</organism>
<keyword evidence="5" id="KW-1185">Reference proteome</keyword>
<protein>
    <submittedName>
        <fullName evidence="4">FAD dependent oxidoreductase-domain-containing protein</fullName>
    </submittedName>
</protein>
<dbReference type="Pfam" id="PF01266">
    <property type="entry name" value="DAO"/>
    <property type="match status" value="1"/>
</dbReference>
<gene>
    <name evidence="4" type="ORF">C8Q69DRAFT_406495</name>
</gene>
<dbReference type="GeneID" id="39597396"/>
<dbReference type="PANTHER" id="PTHR13847">
    <property type="entry name" value="SARCOSINE DEHYDROGENASE-RELATED"/>
    <property type="match status" value="1"/>
</dbReference>
<dbReference type="Gene3D" id="3.50.50.60">
    <property type="entry name" value="FAD/NAD(P)-binding domain"/>
    <property type="match status" value="1"/>
</dbReference>
<dbReference type="STRING" id="264951.A0A443HMB7"/>
<dbReference type="InterPro" id="IPR036188">
    <property type="entry name" value="FAD/NAD-bd_sf"/>
</dbReference>
<dbReference type="VEuPathDB" id="FungiDB:C8Q69DRAFT_406495"/>
<accession>A0A443HMB7</accession>
<dbReference type="Pfam" id="PF08648">
    <property type="entry name" value="SNRNP27"/>
    <property type="match status" value="1"/>
</dbReference>
<evidence type="ECO:0000256" key="1">
    <source>
        <dbReference type="SAM" id="MobiDB-lite"/>
    </source>
</evidence>
<feature type="region of interest" description="Disordered" evidence="1">
    <location>
        <begin position="1"/>
        <end position="183"/>
    </location>
</feature>
<evidence type="ECO:0000313" key="4">
    <source>
        <dbReference type="EMBL" id="RWQ92954.1"/>
    </source>
</evidence>
<feature type="compositionally biased region" description="Basic and acidic residues" evidence="1">
    <location>
        <begin position="20"/>
        <end position="104"/>
    </location>
</feature>
<proteinExistence type="predicted"/>
<evidence type="ECO:0000259" key="3">
    <source>
        <dbReference type="Pfam" id="PF08648"/>
    </source>
</evidence>
<feature type="compositionally biased region" description="Basic and acidic residues" evidence="1">
    <location>
        <begin position="114"/>
        <end position="123"/>
    </location>
</feature>
<comment type="caution">
    <text evidence="4">The sequence shown here is derived from an EMBL/GenBank/DDBJ whole genome shotgun (WGS) entry which is preliminary data.</text>
</comment>
<dbReference type="PANTHER" id="PTHR13847:SF150">
    <property type="entry name" value="OXIDOREDUCTASE TDA3-RELATED"/>
    <property type="match status" value="1"/>
</dbReference>
<feature type="domain" description="U4/U6.U5 small nuclear ribonucleoprotein 27kDa protein" evidence="3">
    <location>
        <begin position="194"/>
        <end position="246"/>
    </location>
</feature>
<sequence>MTEPPTKRARRTDSSAMWDMNDKQARYSEPDTDYDRSSRREPASREERNGTRENRRYRSRSRERVERRRERSRSREAYHRDRNGRRDRDGRGARDRERSTSRDKYHGRRGYPSKPDRNYDRSRSPGRNGAKARSRTPPRGPRMDRRDDRRDGKLREDARHTNGVSEPKRPSRVTDGDDEMDIDVLDSEDPDDLEALMRKTMGFTRFRSTQNTKVPGNDVYGVRKEKKTEYRQYMNRTGGFNRPLSPGPRICTGTPRPSVNACNGVDNTDRYSPGGGIIGCCSAYFLTRHPSYDPARHKITILEATEIAGGASGKAGGLLALWAYPSNIVPLSYKLHAQLAEEHGGKARWGYREVHCGQVVANGRPLSDKSKDMAGAKVGGSSVSLQKRQETAKGQLRAAGVPSDLDWLVPDLVRGYESMSGPGETAQVHPYLFTTSMAKLAEEKGAKVVLGSVTNIDRTVDGVKSVTYTEKDSGESRTIPATDVLIAAGPWTRGVFPPAPISAVRAHSVVIRPTRPVSAYTLFTNISLPAGFDGSKKRANVVTPEIYARPDGTVYACGEGDRIVPLPKTTADVQVDNSRCQDIIDSVGSISDELRGGEVSVCQACYLPNVDAMGGGPLIGHTGIKGLYIAAGHTCWGIQNAPATGKLMSEFVFDGKAKSAKIASLDPQNYL</sequence>
<dbReference type="AlphaFoldDB" id="A0A443HMB7"/>
<feature type="domain" description="FAD dependent oxidoreductase" evidence="2">
    <location>
        <begin position="274"/>
        <end position="650"/>
    </location>
</feature>
<feature type="compositionally biased region" description="Basic and acidic residues" evidence="1">
    <location>
        <begin position="141"/>
        <end position="175"/>
    </location>
</feature>
<dbReference type="SUPFAM" id="SSF51905">
    <property type="entry name" value="FAD/NAD(P)-binding domain"/>
    <property type="match status" value="1"/>
</dbReference>